<proteinExistence type="inferred from homology"/>
<evidence type="ECO:0000259" key="5">
    <source>
        <dbReference type="PROSITE" id="PS50931"/>
    </source>
</evidence>
<gene>
    <name evidence="6" type="ORF">HIR78_17140</name>
</gene>
<sequence length="308" mass="35233">MELRSIKTFHTIVKFGSFYKAAEILNYSQPTISMRMKQLEQDLGVLLFERGKSLQLTKAGKLFYERTGDLLMQYEALKHNLSDLKEEEAGIINIGVSEPTASLIFPEILKDFLMDYPKITVNIKVDDANTCSQKLLDGTIDFAVCGEPELILENYYHPFFYDTLNVIVSDQHPLAEKKAVHLSDLAEERFIFTPANCPIRLQIEQHLHRELGNRYKKMELTSSMSHEYYVRENIGISIFTSTAHSKPFNGTKVIPILNLDITPPIGLLTNQKEVHFDRATKDLIARITKRFQQRSKELEGTSDKTITG</sequence>
<dbReference type="Gene3D" id="3.40.190.290">
    <property type="match status" value="1"/>
</dbReference>
<evidence type="ECO:0000313" key="6">
    <source>
        <dbReference type="EMBL" id="QJP89660.1"/>
    </source>
</evidence>
<dbReference type="OrthoDB" id="9785745at2"/>
<dbReference type="InterPro" id="IPR050950">
    <property type="entry name" value="HTH-type_LysR_regulators"/>
</dbReference>
<reference evidence="6" key="1">
    <citation type="submission" date="2020-04" db="EMBL/GenBank/DDBJ databases">
        <title>Phage recombination drives evolution of spore-forming Bacilli.</title>
        <authorList>
            <person name="Dragos A."/>
            <person name="Kovacs A.T."/>
        </authorList>
    </citation>
    <scope>NUCLEOTIDE SEQUENCE</scope>
    <source>
        <strain evidence="6">168</strain>
    </source>
</reference>
<dbReference type="Gene3D" id="1.10.10.10">
    <property type="entry name" value="Winged helix-like DNA-binding domain superfamily/Winged helix DNA-binding domain"/>
    <property type="match status" value="1"/>
</dbReference>
<dbReference type="FunFam" id="1.10.10.10:FF:000001">
    <property type="entry name" value="LysR family transcriptional regulator"/>
    <property type="match status" value="1"/>
</dbReference>
<dbReference type="GO" id="GO:0003677">
    <property type="term" value="F:DNA binding"/>
    <property type="evidence" value="ECO:0007669"/>
    <property type="project" value="UniProtKB-KW"/>
</dbReference>
<evidence type="ECO:0000256" key="1">
    <source>
        <dbReference type="ARBA" id="ARBA00009437"/>
    </source>
</evidence>
<accession>A0A6M4JMM4</accession>
<dbReference type="KEGG" id="bsu:BSU29400"/>
<name>A0A6M4JMM4_BACSU</name>
<protein>
    <submittedName>
        <fullName evidence="6">LysR family transcriptional regulator</fullName>
    </submittedName>
</protein>
<evidence type="ECO:0000256" key="3">
    <source>
        <dbReference type="ARBA" id="ARBA00023125"/>
    </source>
</evidence>
<dbReference type="CDD" id="cd05466">
    <property type="entry name" value="PBP2_LTTR_substrate"/>
    <property type="match status" value="1"/>
</dbReference>
<dbReference type="InterPro" id="IPR036388">
    <property type="entry name" value="WH-like_DNA-bd_sf"/>
</dbReference>
<comment type="similarity">
    <text evidence="1">Belongs to the LysR transcriptional regulatory family.</text>
</comment>
<keyword evidence="2" id="KW-0805">Transcription regulation</keyword>
<dbReference type="Pfam" id="PF03466">
    <property type="entry name" value="LysR_substrate"/>
    <property type="match status" value="1"/>
</dbReference>
<dbReference type="Pfam" id="PF00126">
    <property type="entry name" value="HTH_1"/>
    <property type="match status" value="1"/>
</dbReference>
<dbReference type="SMR" id="A0A6M4JMM4"/>
<dbReference type="RefSeq" id="WP_004398915.1">
    <property type="nucleotide sequence ID" value="NC_000964.3"/>
</dbReference>
<dbReference type="SUPFAM" id="SSF46785">
    <property type="entry name" value="Winged helix' DNA-binding domain"/>
    <property type="match status" value="1"/>
</dbReference>
<keyword evidence="4" id="KW-0804">Transcription</keyword>
<organism evidence="6">
    <name type="scientific">Bacillus subtilis (strain 168)</name>
    <dbReference type="NCBI Taxonomy" id="224308"/>
    <lineage>
        <taxon>Bacteria</taxon>
        <taxon>Bacillati</taxon>
        <taxon>Bacillota</taxon>
        <taxon>Bacilli</taxon>
        <taxon>Bacillales</taxon>
        <taxon>Bacillaceae</taxon>
        <taxon>Bacillus</taxon>
    </lineage>
</organism>
<evidence type="ECO:0000256" key="2">
    <source>
        <dbReference type="ARBA" id="ARBA00023015"/>
    </source>
</evidence>
<dbReference type="InterPro" id="IPR000847">
    <property type="entry name" value="LysR_HTH_N"/>
</dbReference>
<dbReference type="PANTHER" id="PTHR30419:SF25">
    <property type="entry name" value="HTH-TYPE TRANSCRIPTIONAL REGULATOR YTLI"/>
    <property type="match status" value="1"/>
</dbReference>
<dbReference type="GO" id="GO:0003700">
    <property type="term" value="F:DNA-binding transcription factor activity"/>
    <property type="evidence" value="ECO:0007669"/>
    <property type="project" value="InterPro"/>
</dbReference>
<dbReference type="AlphaFoldDB" id="A0A6M4JMM4"/>
<dbReference type="EMBL" id="CP052842">
    <property type="protein sequence ID" value="QJP89660.1"/>
    <property type="molecule type" value="Genomic_DNA"/>
</dbReference>
<dbReference type="PROSITE" id="PS50931">
    <property type="entry name" value="HTH_LYSR"/>
    <property type="match status" value="1"/>
</dbReference>
<dbReference type="InterPro" id="IPR036390">
    <property type="entry name" value="WH_DNA-bd_sf"/>
</dbReference>
<dbReference type="PRINTS" id="PR00039">
    <property type="entry name" value="HTHLYSR"/>
</dbReference>
<dbReference type="SUPFAM" id="SSF53850">
    <property type="entry name" value="Periplasmic binding protein-like II"/>
    <property type="match status" value="1"/>
</dbReference>
<feature type="domain" description="HTH lysR-type" evidence="5">
    <location>
        <begin position="1"/>
        <end position="57"/>
    </location>
</feature>
<evidence type="ECO:0000256" key="4">
    <source>
        <dbReference type="ARBA" id="ARBA00023163"/>
    </source>
</evidence>
<dbReference type="PANTHER" id="PTHR30419">
    <property type="entry name" value="HTH-TYPE TRANSCRIPTIONAL REGULATOR YBHD"/>
    <property type="match status" value="1"/>
</dbReference>
<dbReference type="InterPro" id="IPR005119">
    <property type="entry name" value="LysR_subst-bd"/>
</dbReference>
<keyword evidence="3" id="KW-0238">DNA-binding</keyword>